<sequence length="317" mass="34809">MQASIKRNATMNIRMTHLLQRLRMPARRGFTVIELTVVISIIVAVLALLLPAMLKAREAARRTQCQNNLKQIILGLHNYAEQRHVFPPGVVDDQSPILQEPLGYHASWTVQLLPFLDQTNLSSMWDRSVGVYTEGNAQLFNNVVPVFACPSNSEPNPIRFGHPQSSYAGCYNDSEAPIDMTNVGVLTLNSSTRYEMIPDGTSHTIFIGEVRLPEPDVHIAMADQGQHGLLGWASGTRATLRNTSRFNQDLTPADFAEGDLTGPVGGFGSYHEGGAYFAFGDGSVRFLHDSIDPALLRDLGNPADGNLPSADQFLRKP</sequence>
<evidence type="ECO:0000313" key="2">
    <source>
        <dbReference type="EMBL" id="TWU12698.1"/>
    </source>
</evidence>
<dbReference type="EMBL" id="SJPP01000001">
    <property type="protein sequence ID" value="TWU12698.1"/>
    <property type="molecule type" value="Genomic_DNA"/>
</dbReference>
<proteinExistence type="predicted"/>
<organism evidence="2 3">
    <name type="scientific">Symmachiella macrocystis</name>
    <dbReference type="NCBI Taxonomy" id="2527985"/>
    <lineage>
        <taxon>Bacteria</taxon>
        <taxon>Pseudomonadati</taxon>
        <taxon>Planctomycetota</taxon>
        <taxon>Planctomycetia</taxon>
        <taxon>Planctomycetales</taxon>
        <taxon>Planctomycetaceae</taxon>
        <taxon>Symmachiella</taxon>
    </lineage>
</organism>
<evidence type="ECO:0000313" key="3">
    <source>
        <dbReference type="Proteomes" id="UP000320735"/>
    </source>
</evidence>
<dbReference type="InterPro" id="IPR011453">
    <property type="entry name" value="DUF1559"/>
</dbReference>
<protein>
    <recommendedName>
        <fullName evidence="1">DUF1559 domain-containing protein</fullName>
    </recommendedName>
</protein>
<dbReference type="InterPro" id="IPR027558">
    <property type="entry name" value="Pre_pil_HX9DG_C"/>
</dbReference>
<dbReference type="PANTHER" id="PTHR30093">
    <property type="entry name" value="GENERAL SECRETION PATHWAY PROTEIN G"/>
    <property type="match status" value="1"/>
</dbReference>
<feature type="domain" description="DUF1559" evidence="1">
    <location>
        <begin position="55"/>
        <end position="293"/>
    </location>
</feature>
<dbReference type="Proteomes" id="UP000320735">
    <property type="component" value="Unassembled WGS sequence"/>
</dbReference>
<evidence type="ECO:0000259" key="1">
    <source>
        <dbReference type="Pfam" id="PF07596"/>
    </source>
</evidence>
<name>A0A5C6BKS6_9PLAN</name>
<dbReference type="NCBIfam" id="TIGR02532">
    <property type="entry name" value="IV_pilin_GFxxxE"/>
    <property type="match status" value="1"/>
</dbReference>
<dbReference type="SUPFAM" id="SSF54523">
    <property type="entry name" value="Pili subunits"/>
    <property type="match status" value="1"/>
</dbReference>
<dbReference type="NCBIfam" id="TIGR04294">
    <property type="entry name" value="pre_pil_HX9DG"/>
    <property type="match status" value="1"/>
</dbReference>
<dbReference type="InterPro" id="IPR045584">
    <property type="entry name" value="Pilin-like"/>
</dbReference>
<dbReference type="InterPro" id="IPR012902">
    <property type="entry name" value="N_methyl_site"/>
</dbReference>
<dbReference type="AlphaFoldDB" id="A0A5C6BKS6"/>
<dbReference type="Pfam" id="PF07596">
    <property type="entry name" value="SBP_bac_10"/>
    <property type="match status" value="1"/>
</dbReference>
<comment type="caution">
    <text evidence="2">The sequence shown here is derived from an EMBL/GenBank/DDBJ whole genome shotgun (WGS) entry which is preliminary data.</text>
</comment>
<accession>A0A5C6BKS6</accession>
<reference evidence="2 3" key="1">
    <citation type="submission" date="2019-02" db="EMBL/GenBank/DDBJ databases">
        <title>Deep-cultivation of Planctomycetes and their phenomic and genomic characterization uncovers novel biology.</title>
        <authorList>
            <person name="Wiegand S."/>
            <person name="Jogler M."/>
            <person name="Boedeker C."/>
            <person name="Pinto D."/>
            <person name="Vollmers J."/>
            <person name="Rivas-Marin E."/>
            <person name="Kohn T."/>
            <person name="Peeters S.H."/>
            <person name="Heuer A."/>
            <person name="Rast P."/>
            <person name="Oberbeckmann S."/>
            <person name="Bunk B."/>
            <person name="Jeske O."/>
            <person name="Meyerdierks A."/>
            <person name="Storesund J.E."/>
            <person name="Kallscheuer N."/>
            <person name="Luecker S."/>
            <person name="Lage O.M."/>
            <person name="Pohl T."/>
            <person name="Merkel B.J."/>
            <person name="Hornburger P."/>
            <person name="Mueller R.-W."/>
            <person name="Bruemmer F."/>
            <person name="Labrenz M."/>
            <person name="Spormann A.M."/>
            <person name="Op Den Camp H."/>
            <person name="Overmann J."/>
            <person name="Amann R."/>
            <person name="Jetten M.S.M."/>
            <person name="Mascher T."/>
            <person name="Medema M.H."/>
            <person name="Devos D.P."/>
            <person name="Kaster A.-K."/>
            <person name="Ovreas L."/>
            <person name="Rohde M."/>
            <person name="Galperin M.Y."/>
            <person name="Jogler C."/>
        </authorList>
    </citation>
    <scope>NUCLEOTIDE SEQUENCE [LARGE SCALE GENOMIC DNA]</scope>
    <source>
        <strain evidence="2 3">CA54</strain>
    </source>
</reference>
<keyword evidence="3" id="KW-1185">Reference proteome</keyword>
<dbReference type="Gene3D" id="3.30.700.10">
    <property type="entry name" value="Glycoprotein, Type 4 Pilin"/>
    <property type="match status" value="1"/>
</dbReference>
<gene>
    <name evidence="2" type="ORF">CA54_15230</name>
</gene>
<dbReference type="PANTHER" id="PTHR30093:SF2">
    <property type="entry name" value="TYPE II SECRETION SYSTEM PROTEIN H"/>
    <property type="match status" value="1"/>
</dbReference>